<reference evidence="6" key="1">
    <citation type="submission" date="2021-11" db="EMBL/GenBank/DDBJ databases">
        <title>BS-T2-15 a new species belonging to the Comamonadaceae family isolated from the soil of a French oak forest.</title>
        <authorList>
            <person name="Mieszkin S."/>
            <person name="Alain K."/>
        </authorList>
    </citation>
    <scope>NUCLEOTIDE SEQUENCE</scope>
    <source>
        <strain evidence="6">BS-T2-15</strain>
    </source>
</reference>
<gene>
    <name evidence="6" type="ORF">LPC04_10930</name>
</gene>
<comment type="caution">
    <text evidence="6">The sequence shown here is derived from an EMBL/GenBank/DDBJ whole genome shotgun (WGS) entry which is preliminary data.</text>
</comment>
<comment type="cofactor">
    <cofactor evidence="1 5">
        <name>pyridoxal 5'-phosphate</name>
        <dbReference type="ChEBI" id="CHEBI:597326"/>
    </cofactor>
</comment>
<dbReference type="PRINTS" id="PR00800">
    <property type="entry name" value="YHDCRBOXLASE"/>
</dbReference>
<dbReference type="Gene3D" id="3.90.1150.170">
    <property type="match status" value="2"/>
</dbReference>
<dbReference type="RefSeq" id="WP_275682248.1">
    <property type="nucleotide sequence ID" value="NZ_JAJLJH010000002.1"/>
</dbReference>
<sequence>MTSFDFDDTGASLDPTDWASFRAQAHRMLDDILDFTRDIRQRPVWTPAPQHVRDEFRAALPHSPSDLGAVHDAFMRDILPYTAGNSHPGFMGWVQGGGTPVGTLAEMLAAGLNANLGGRDQIPLEVEKQVLHWVRELFAFPATASGLFVTGTSMANLMAVLIARTRALGADVRRDGLGASESRLVAYTSAGAHNCIAQAMDLSGLGKAALRLVPMNERFQIDLAALEAAIAQDRAAGLTPFFVAGTAGTVDVGAVDDLGAVARLADREGLWFHVDGAFGALGMLAPALRPLLAGIEQADSIAFDFHKWGQVPYDAGFLIVRDGQAHLDTFAAPAAYLRRESRGLQAGSPWPCDFGPDLSRGFRALKTWFTFKVHGADRIGRAISQTCDLARHLEQRIKAEPRLELLAPVALNIVCFRYRCADADAANADLLVALQESGLCVPSSTTIDGRFAIRAAIVNHRTRREDVDTLIRATLQIGDRLTHAKAKRAVPAAPVPFVLLPTEQLLTQGGDERLLPVAPGRLNKYGCAPVPDAGLAAFGSSTATSISTLGFAAADRLRGELLAEAGAVDAELLYRRECDRVRATLKTLCGVDDIAGLDIALAASGTDLHLIAAEWASGGSAKAPLVIMMDACETGSGVAAALGGRHFGEASPQGAVLVAGAPVDQRNAPEVVQVAIRDDDGAPRPLADVHAQIESQVVRAVAADRRVLLIALDVSKTGLLVPGPAWVAGLRRRWPRYLDVVVDACQFRLSPASLRRYLDTGCLVAMTGSKFLAGPTFCGALFIPPAMTARWRDRPLPPALSAYSARAEWPQGWAAATHLDDATNFGLLLRWQAALAELQAFADVPATKARDFVETFAAAVRARVEAEPALRPLQVHALQRGAGDDASWDATPTIFPFVLHRLAPDGTRVPLTRAETLDIYRLLPDDAAGPRCQLGQPVACGSRDGVPVSALRLCLSARLIVEATADGDESAARVIARALAALDKLVHLVATRHPSLSKLQHA</sequence>
<keyword evidence="7" id="KW-1185">Reference proteome</keyword>
<name>A0A9X1YH48_9BURK</name>
<dbReference type="InterPro" id="IPR002129">
    <property type="entry name" value="PyrdxlP-dep_de-COase"/>
</dbReference>
<dbReference type="AlphaFoldDB" id="A0A9X1YH48"/>
<dbReference type="InterPro" id="IPR015424">
    <property type="entry name" value="PyrdxlP-dep_Trfase"/>
</dbReference>
<dbReference type="InterPro" id="IPR010977">
    <property type="entry name" value="Aromatic_deC"/>
</dbReference>
<dbReference type="Pfam" id="PF00282">
    <property type="entry name" value="Pyridoxal_deC"/>
    <property type="match status" value="1"/>
</dbReference>
<evidence type="ECO:0000256" key="5">
    <source>
        <dbReference type="PIRSR" id="PIRSR602129-50"/>
    </source>
</evidence>
<keyword evidence="3 5" id="KW-0663">Pyridoxal phosphate</keyword>
<dbReference type="GO" id="GO:0019752">
    <property type="term" value="P:carboxylic acid metabolic process"/>
    <property type="evidence" value="ECO:0007669"/>
    <property type="project" value="InterPro"/>
</dbReference>
<evidence type="ECO:0000256" key="1">
    <source>
        <dbReference type="ARBA" id="ARBA00001933"/>
    </source>
</evidence>
<dbReference type="PANTHER" id="PTHR11999">
    <property type="entry name" value="GROUP II PYRIDOXAL-5-PHOSPHATE DECARBOXYLASE"/>
    <property type="match status" value="1"/>
</dbReference>
<evidence type="ECO:0000256" key="3">
    <source>
        <dbReference type="ARBA" id="ARBA00022898"/>
    </source>
</evidence>
<dbReference type="Proteomes" id="UP001139353">
    <property type="component" value="Unassembled WGS sequence"/>
</dbReference>
<proteinExistence type="predicted"/>
<dbReference type="InterPro" id="IPR015421">
    <property type="entry name" value="PyrdxlP-dep_Trfase_major"/>
</dbReference>
<protein>
    <submittedName>
        <fullName evidence="6">Pyridoxal-dependent decarboxylase</fullName>
    </submittedName>
</protein>
<dbReference type="EMBL" id="JAJLJH010000002">
    <property type="protein sequence ID" value="MCK9686219.1"/>
    <property type="molecule type" value="Genomic_DNA"/>
</dbReference>
<dbReference type="InterPro" id="IPR021115">
    <property type="entry name" value="Pyridoxal-P_BS"/>
</dbReference>
<evidence type="ECO:0000256" key="4">
    <source>
        <dbReference type="ARBA" id="ARBA00023239"/>
    </source>
</evidence>
<dbReference type="PANTHER" id="PTHR11999:SF70">
    <property type="entry name" value="MIP05841P"/>
    <property type="match status" value="1"/>
</dbReference>
<keyword evidence="2" id="KW-0210">Decarboxylase</keyword>
<dbReference type="GO" id="GO:0006520">
    <property type="term" value="P:amino acid metabolic process"/>
    <property type="evidence" value="ECO:0007669"/>
    <property type="project" value="InterPro"/>
</dbReference>
<dbReference type="Gene3D" id="3.40.640.10">
    <property type="entry name" value="Type I PLP-dependent aspartate aminotransferase-like (Major domain)"/>
    <property type="match status" value="1"/>
</dbReference>
<dbReference type="GO" id="GO:0016831">
    <property type="term" value="F:carboxy-lyase activity"/>
    <property type="evidence" value="ECO:0007669"/>
    <property type="project" value="UniProtKB-KW"/>
</dbReference>
<organism evidence="6 7">
    <name type="scientific">Scleromatobacter humisilvae</name>
    <dbReference type="NCBI Taxonomy" id="2897159"/>
    <lineage>
        <taxon>Bacteria</taxon>
        <taxon>Pseudomonadati</taxon>
        <taxon>Pseudomonadota</taxon>
        <taxon>Betaproteobacteria</taxon>
        <taxon>Burkholderiales</taxon>
        <taxon>Sphaerotilaceae</taxon>
        <taxon>Scleromatobacter</taxon>
    </lineage>
</organism>
<evidence type="ECO:0000256" key="2">
    <source>
        <dbReference type="ARBA" id="ARBA00022793"/>
    </source>
</evidence>
<dbReference type="GO" id="GO:0030170">
    <property type="term" value="F:pyridoxal phosphate binding"/>
    <property type="evidence" value="ECO:0007669"/>
    <property type="project" value="InterPro"/>
</dbReference>
<evidence type="ECO:0000313" key="7">
    <source>
        <dbReference type="Proteomes" id="UP001139353"/>
    </source>
</evidence>
<evidence type="ECO:0000313" key="6">
    <source>
        <dbReference type="EMBL" id="MCK9686219.1"/>
    </source>
</evidence>
<dbReference type="SUPFAM" id="SSF53383">
    <property type="entry name" value="PLP-dependent transferases"/>
    <property type="match status" value="2"/>
</dbReference>
<dbReference type="PROSITE" id="PS00392">
    <property type="entry name" value="DDC_GAD_HDC_YDC"/>
    <property type="match status" value="1"/>
</dbReference>
<keyword evidence="4" id="KW-0456">Lyase</keyword>
<feature type="modified residue" description="N6-(pyridoxal phosphate)lysine" evidence="5">
    <location>
        <position position="307"/>
    </location>
</feature>
<accession>A0A9X1YH48</accession>